<dbReference type="GO" id="GO:0005737">
    <property type="term" value="C:cytoplasm"/>
    <property type="evidence" value="ECO:0007669"/>
    <property type="project" value="TreeGrafter"/>
</dbReference>
<dbReference type="Proteomes" id="UP000480548">
    <property type="component" value="Unassembled WGS sequence"/>
</dbReference>
<dbReference type="PANTHER" id="PTHR21039:SF0">
    <property type="entry name" value="HISTIDINOL-PHOSPHATASE"/>
    <property type="match status" value="1"/>
</dbReference>
<evidence type="ECO:0000256" key="3">
    <source>
        <dbReference type="ARBA" id="ARBA00013085"/>
    </source>
</evidence>
<reference evidence="9 10" key="1">
    <citation type="submission" date="2019-06" db="EMBL/GenBank/DDBJ databases">
        <authorList>
            <person name="Palmer J.M."/>
        </authorList>
    </citation>
    <scope>NUCLEOTIDE SEQUENCE [LARGE SCALE GENOMIC DNA]</scope>
    <source>
        <strain evidence="9 10">TWF703</strain>
    </source>
</reference>
<evidence type="ECO:0000313" key="10">
    <source>
        <dbReference type="Proteomes" id="UP000480548"/>
    </source>
</evidence>
<dbReference type="UniPathway" id="UPA00031">
    <property type="reaction ID" value="UER00013"/>
</dbReference>
<evidence type="ECO:0000256" key="4">
    <source>
        <dbReference type="ARBA" id="ARBA00022605"/>
    </source>
</evidence>
<dbReference type="NCBIfam" id="TIGR01856">
    <property type="entry name" value="hisJ_fam"/>
    <property type="match status" value="2"/>
</dbReference>
<dbReference type="InterPro" id="IPR010140">
    <property type="entry name" value="Histidinol_P_phosphatase_HisJ"/>
</dbReference>
<comment type="catalytic activity">
    <reaction evidence="7">
        <text>L-histidinol phosphate + H2O = L-histidinol + phosphate</text>
        <dbReference type="Rhea" id="RHEA:14465"/>
        <dbReference type="ChEBI" id="CHEBI:15377"/>
        <dbReference type="ChEBI" id="CHEBI:43474"/>
        <dbReference type="ChEBI" id="CHEBI:57699"/>
        <dbReference type="ChEBI" id="CHEBI:57980"/>
        <dbReference type="EC" id="3.1.3.15"/>
    </reaction>
</comment>
<dbReference type="GO" id="GO:0000105">
    <property type="term" value="P:L-histidine biosynthetic process"/>
    <property type="evidence" value="ECO:0007669"/>
    <property type="project" value="UniProtKB-UniPathway"/>
</dbReference>
<evidence type="ECO:0000256" key="2">
    <source>
        <dbReference type="ARBA" id="ARBA00009152"/>
    </source>
</evidence>
<dbReference type="Gene3D" id="3.20.20.140">
    <property type="entry name" value="Metal-dependent hydrolases"/>
    <property type="match status" value="1"/>
</dbReference>
<comment type="similarity">
    <text evidence="2">Belongs to the PHP hydrolase family. HisK subfamily.</text>
</comment>
<gene>
    <name evidence="9" type="primary">HIS2</name>
    <name evidence="9" type="ORF">TWF703_008298</name>
</gene>
<dbReference type="CDD" id="cd12110">
    <property type="entry name" value="PHP_HisPPase_Hisj_like"/>
    <property type="match status" value="1"/>
</dbReference>
<protein>
    <recommendedName>
        <fullName evidence="3">histidinol-phosphatase</fullName>
        <ecNumber evidence="3">3.1.3.15</ecNumber>
    </recommendedName>
</protein>
<dbReference type="GO" id="GO:0004401">
    <property type="term" value="F:histidinol-phosphatase activity"/>
    <property type="evidence" value="ECO:0007669"/>
    <property type="project" value="UniProtKB-EC"/>
</dbReference>
<dbReference type="EMBL" id="WIQZ01000055">
    <property type="protein sequence ID" value="KAF3130309.1"/>
    <property type="molecule type" value="Genomic_DNA"/>
</dbReference>
<evidence type="ECO:0000313" key="9">
    <source>
        <dbReference type="EMBL" id="KAF3130309.1"/>
    </source>
</evidence>
<dbReference type="PANTHER" id="PTHR21039">
    <property type="entry name" value="HISTIDINOL PHOSPHATASE-RELATED"/>
    <property type="match status" value="1"/>
</dbReference>
<accession>A0A7C8NQ75</accession>
<dbReference type="Pfam" id="PF02811">
    <property type="entry name" value="PHP"/>
    <property type="match status" value="1"/>
</dbReference>
<comment type="caution">
    <text evidence="9">The sequence shown here is derived from an EMBL/GenBank/DDBJ whole genome shotgun (WGS) entry which is preliminary data.</text>
</comment>
<proteinExistence type="inferred from homology"/>
<dbReference type="EC" id="3.1.3.15" evidence="3"/>
<feature type="domain" description="PHP" evidence="8">
    <location>
        <begin position="5"/>
        <end position="244"/>
    </location>
</feature>
<evidence type="ECO:0000256" key="1">
    <source>
        <dbReference type="ARBA" id="ARBA00004970"/>
    </source>
</evidence>
<dbReference type="InterPro" id="IPR016195">
    <property type="entry name" value="Pol/histidinol_Pase-like"/>
</dbReference>
<keyword evidence="5" id="KW-0378">Hydrolase</keyword>
<keyword evidence="6" id="KW-0368">Histidine biosynthesis</keyword>
<evidence type="ECO:0000256" key="7">
    <source>
        <dbReference type="ARBA" id="ARBA00049158"/>
    </source>
</evidence>
<evidence type="ECO:0000259" key="8">
    <source>
        <dbReference type="Pfam" id="PF02811"/>
    </source>
</evidence>
<comment type="pathway">
    <text evidence="1">Amino-acid biosynthesis; L-histidine biosynthesis; L-histidine from 5-phospho-alpha-D-ribose 1-diphosphate: step 8/9.</text>
</comment>
<evidence type="ECO:0000256" key="5">
    <source>
        <dbReference type="ARBA" id="ARBA00022801"/>
    </source>
</evidence>
<evidence type="ECO:0000256" key="6">
    <source>
        <dbReference type="ARBA" id="ARBA00023102"/>
    </source>
</evidence>
<dbReference type="AlphaFoldDB" id="A0A7C8NQ75"/>
<dbReference type="SUPFAM" id="SSF89550">
    <property type="entry name" value="PHP domain-like"/>
    <property type="match status" value="1"/>
</dbReference>
<name>A0A7C8NQ75_ORBOL</name>
<sequence length="798" mass="93363">MPFSHHSHSGQFCAHAKDSLESCILQAISKNLRVFCLTEHMPRSDPRDFYPEEVEMGITPQHLIDSFAEFYETAVALRDKYKEEITLLIGFEVDYIRPSMLAEIKQLQETYSFDMFIGSVHHVDEVAIDFSEELFHRAISAVEAVDSGVDIAEAYNQGTKIERFPEIQSTASKGEERLFEVYFDTQYIMLTALKPPVIGHFDLIRLKCNDYKADFRIMKSVWEKIVRNVKFISEYGGMVEINSAATRKGWEYPYPGPDILQLMKEEGVRFVLSDDSHGTAQVAFGYEKSLAYLEKQGVEEVWYYEWIGWERGIKDGILRPEDRYLPKISPQTSKMVWKGHNDSFLTVWEYILFPHAVPVSLDDDTIYRISKLQEIVKQISEDAIKYGSPLVFSQQKEGKKKIVKNHKTVLQISRRLAQSTLPKRVQIKPCWAKEQEYVDEADELLDNCLSISDAEERRIFQAIYRFFVGINVTDVFYDEWDYETGFRTGLNSWGSRGIAAVRVVRDFFLDKLGQIECSPSYLRDWELGMDLDGGRPSKPVLPSRMILLHEFPDSIISWIDGYYFQDPKHFHDKLQEVQKSASESLGYLINFERWGAESLFFADTYVQHSEEEGDFRYHQQWSRGEPRNRNGLPHHRSFARSGYRVFDEDVYASRYERLRNGLRHPHGHTPLFDPETSIWDFDTLGELGYCFCNWRLSRSERYQLLYDEENPENMFEALGAGCIMVCEPYETDIHADEHILYTDHDDWDAFRRITRYKANSRWKSREMRRGEGLIAKHSARFRSRRQAKRRSIVEAELD</sequence>
<dbReference type="InterPro" id="IPR004013">
    <property type="entry name" value="PHP_dom"/>
</dbReference>
<organism evidence="9 10">
    <name type="scientific">Orbilia oligospora</name>
    <name type="common">Nematode-trapping fungus</name>
    <name type="synonym">Arthrobotrys oligospora</name>
    <dbReference type="NCBI Taxonomy" id="2813651"/>
    <lineage>
        <taxon>Eukaryota</taxon>
        <taxon>Fungi</taxon>
        <taxon>Dikarya</taxon>
        <taxon>Ascomycota</taxon>
        <taxon>Pezizomycotina</taxon>
        <taxon>Orbiliomycetes</taxon>
        <taxon>Orbiliales</taxon>
        <taxon>Orbiliaceae</taxon>
        <taxon>Orbilia</taxon>
    </lineage>
</organism>
<keyword evidence="4" id="KW-0028">Amino-acid biosynthesis</keyword>